<evidence type="ECO:0000256" key="1">
    <source>
        <dbReference type="HAMAP-Rule" id="MF_01041"/>
    </source>
</evidence>
<dbReference type="Pfam" id="PF05256">
    <property type="entry name" value="UPF0223"/>
    <property type="match status" value="1"/>
</dbReference>
<proteinExistence type="inferred from homology"/>
<keyword evidence="3" id="KW-1185">Reference proteome</keyword>
<dbReference type="EMBL" id="JANCLT010000010">
    <property type="protein sequence ID" value="MCP8970298.1"/>
    <property type="molecule type" value="Genomic_DNA"/>
</dbReference>
<protein>
    <recommendedName>
        <fullName evidence="1">UPF0223 protein NK662_17385</fullName>
    </recommendedName>
</protein>
<dbReference type="PIRSF" id="PIRSF037260">
    <property type="entry name" value="UPF0223"/>
    <property type="match status" value="1"/>
</dbReference>
<dbReference type="HAMAP" id="MF_01041">
    <property type="entry name" value="UPF0223"/>
    <property type="match status" value="1"/>
</dbReference>
<dbReference type="AlphaFoldDB" id="A0AA41XCD2"/>
<dbReference type="SUPFAM" id="SSF158504">
    <property type="entry name" value="BH2638-like"/>
    <property type="match status" value="1"/>
</dbReference>
<dbReference type="InterPro" id="IPR023324">
    <property type="entry name" value="BH2638-like_sf"/>
</dbReference>
<name>A0AA41XCD2_9BACI</name>
<organism evidence="2 3">
    <name type="scientific">Ectobacillus ponti</name>
    <dbReference type="NCBI Taxonomy" id="2961894"/>
    <lineage>
        <taxon>Bacteria</taxon>
        <taxon>Bacillati</taxon>
        <taxon>Bacillota</taxon>
        <taxon>Bacilli</taxon>
        <taxon>Bacillales</taxon>
        <taxon>Bacillaceae</taxon>
        <taxon>Ectobacillus</taxon>
    </lineage>
</organism>
<dbReference type="InterPro" id="IPR007920">
    <property type="entry name" value="UPF0223"/>
</dbReference>
<dbReference type="Gene3D" id="1.10.220.80">
    <property type="entry name" value="BH2638-like"/>
    <property type="match status" value="1"/>
</dbReference>
<dbReference type="Proteomes" id="UP001156102">
    <property type="component" value="Unassembled WGS sequence"/>
</dbReference>
<evidence type="ECO:0000313" key="3">
    <source>
        <dbReference type="Proteomes" id="UP001156102"/>
    </source>
</evidence>
<sequence length="89" mass="10571">MEYAYPLDYHWSTDEIIDAVRFYEAVEKAYESGISREELMGIYRRFKEIVPSKAEEKKLCDEFEEMSGYSCYRTMQKAREAAENSVVKM</sequence>
<comment type="similarity">
    <text evidence="1">Belongs to the UPF0223 family.</text>
</comment>
<gene>
    <name evidence="2" type="ORF">NK662_17385</name>
</gene>
<reference evidence="2" key="1">
    <citation type="submission" date="2022-07" db="EMBL/GenBank/DDBJ databases">
        <authorList>
            <person name="Li W.-J."/>
            <person name="Deng Q.-Q."/>
        </authorList>
    </citation>
    <scope>NUCLEOTIDE SEQUENCE</scope>
    <source>
        <strain evidence="2">SYSU M60031</strain>
    </source>
</reference>
<comment type="caution">
    <text evidence="2">The sequence shown here is derived from an EMBL/GenBank/DDBJ whole genome shotgun (WGS) entry which is preliminary data.</text>
</comment>
<dbReference type="RefSeq" id="WP_254760213.1">
    <property type="nucleotide sequence ID" value="NZ_JANCLT010000010.1"/>
</dbReference>
<evidence type="ECO:0000313" key="2">
    <source>
        <dbReference type="EMBL" id="MCP8970298.1"/>
    </source>
</evidence>
<dbReference type="NCBIfam" id="NF003353">
    <property type="entry name" value="PRK04387.1"/>
    <property type="match status" value="1"/>
</dbReference>
<accession>A0AA41XCD2</accession>